<name>A0A0R3UC85_MESCO</name>
<proteinExistence type="inferred from homology"/>
<keyword evidence="8 13" id="KW-0175">Coiled coil</keyword>
<dbReference type="OrthoDB" id="10251809at2759"/>
<dbReference type="Gene3D" id="1.10.8.1220">
    <property type="match status" value="1"/>
</dbReference>
<accession>A0A0R3UC85</accession>
<gene>
    <name evidence="17" type="ORF">MCOS_LOCUS4534</name>
</gene>
<dbReference type="PANTHER" id="PTHR22878">
    <property type="entry name" value="DYNEIN HEAVY CHAIN 6, AXONEMAL-LIKE-RELATED"/>
    <property type="match status" value="1"/>
</dbReference>
<evidence type="ECO:0000259" key="16">
    <source>
        <dbReference type="Pfam" id="PF18198"/>
    </source>
</evidence>
<dbReference type="GO" id="GO:0007018">
    <property type="term" value="P:microtubule-based movement"/>
    <property type="evidence" value="ECO:0007669"/>
    <property type="project" value="InterPro"/>
</dbReference>
<feature type="domain" description="Dynein heavy chain AAA lid" evidence="16">
    <location>
        <begin position="593"/>
        <end position="624"/>
    </location>
</feature>
<dbReference type="Gene3D" id="6.10.140.1060">
    <property type="match status" value="1"/>
</dbReference>
<feature type="domain" description="Dynein heavy chain region D6 P-loop" evidence="14">
    <location>
        <begin position="414"/>
        <end position="494"/>
    </location>
</feature>
<feature type="non-terminal residue" evidence="17">
    <location>
        <position position="624"/>
    </location>
</feature>
<dbReference type="GO" id="GO:0030286">
    <property type="term" value="C:dynein complex"/>
    <property type="evidence" value="ECO:0007669"/>
    <property type="project" value="UniProtKB-KW"/>
</dbReference>
<dbReference type="FunFam" id="3.40.50.300:FF:000320">
    <property type="entry name" value="Dynein, axonemal, heavy chain 5"/>
    <property type="match status" value="1"/>
</dbReference>
<evidence type="ECO:0000256" key="3">
    <source>
        <dbReference type="ARBA" id="ARBA00022490"/>
    </source>
</evidence>
<evidence type="ECO:0000259" key="15">
    <source>
        <dbReference type="Pfam" id="PF12781"/>
    </source>
</evidence>
<dbReference type="InterPro" id="IPR035706">
    <property type="entry name" value="AAA_9"/>
</dbReference>
<dbReference type="FunFam" id="1.10.8.1220:FF:000001">
    <property type="entry name" value="Dynein axonemal heavy chain 5"/>
    <property type="match status" value="1"/>
</dbReference>
<evidence type="ECO:0000256" key="1">
    <source>
        <dbReference type="ARBA" id="ARBA00004430"/>
    </source>
</evidence>
<evidence type="ECO:0000313" key="17">
    <source>
        <dbReference type="EMBL" id="VDD78531.1"/>
    </source>
</evidence>
<evidence type="ECO:0000259" key="14">
    <source>
        <dbReference type="Pfam" id="PF03028"/>
    </source>
</evidence>
<keyword evidence="6" id="KW-0067">ATP-binding</keyword>
<dbReference type="InterPro" id="IPR026983">
    <property type="entry name" value="DHC"/>
</dbReference>
<dbReference type="EMBL" id="UXSR01001823">
    <property type="protein sequence ID" value="VDD78531.1"/>
    <property type="molecule type" value="Genomic_DNA"/>
</dbReference>
<dbReference type="Gene3D" id="1.10.8.720">
    <property type="entry name" value="Region D6 of dynein motor"/>
    <property type="match status" value="1"/>
</dbReference>
<evidence type="ECO:0000313" key="18">
    <source>
        <dbReference type="Proteomes" id="UP000267029"/>
    </source>
</evidence>
<evidence type="ECO:0000256" key="13">
    <source>
        <dbReference type="SAM" id="Coils"/>
    </source>
</evidence>
<dbReference type="Gene3D" id="3.40.50.300">
    <property type="entry name" value="P-loop containing nucleotide triphosphate hydrolases"/>
    <property type="match status" value="2"/>
</dbReference>
<dbReference type="GO" id="GO:0008569">
    <property type="term" value="F:minus-end-directed microtubule motor activity"/>
    <property type="evidence" value="ECO:0007669"/>
    <property type="project" value="InterPro"/>
</dbReference>
<evidence type="ECO:0000256" key="7">
    <source>
        <dbReference type="ARBA" id="ARBA00023017"/>
    </source>
</evidence>
<evidence type="ECO:0000256" key="6">
    <source>
        <dbReference type="ARBA" id="ARBA00022840"/>
    </source>
</evidence>
<dbReference type="Pfam" id="PF12781">
    <property type="entry name" value="AAA_9"/>
    <property type="match status" value="1"/>
</dbReference>
<dbReference type="InterPro" id="IPR027417">
    <property type="entry name" value="P-loop_NTPase"/>
</dbReference>
<evidence type="ECO:0000256" key="2">
    <source>
        <dbReference type="ARBA" id="ARBA00008887"/>
    </source>
</evidence>
<dbReference type="InterPro" id="IPR004273">
    <property type="entry name" value="Dynein_heavy_D6_P-loop"/>
</dbReference>
<dbReference type="InterPro" id="IPR042219">
    <property type="entry name" value="AAA_lid_11_sf"/>
</dbReference>
<dbReference type="Pfam" id="PF18198">
    <property type="entry name" value="AAA_lid_11"/>
    <property type="match status" value="1"/>
</dbReference>
<keyword evidence="4" id="KW-0493">Microtubule</keyword>
<dbReference type="InterPro" id="IPR041658">
    <property type="entry name" value="AAA_lid_11"/>
</dbReference>
<dbReference type="STRING" id="53468.A0A0R3UC85"/>
<keyword evidence="12" id="KW-0966">Cell projection</keyword>
<dbReference type="GO" id="GO:0005874">
    <property type="term" value="C:microtubule"/>
    <property type="evidence" value="ECO:0007669"/>
    <property type="project" value="UniProtKB-KW"/>
</dbReference>
<keyword evidence="10" id="KW-0505">Motor protein</keyword>
<keyword evidence="7" id="KW-0243">Dynein</keyword>
<keyword evidence="18" id="KW-1185">Reference proteome</keyword>
<keyword evidence="3" id="KW-0963">Cytoplasm</keyword>
<dbReference type="GO" id="GO:0005524">
    <property type="term" value="F:ATP binding"/>
    <property type="evidence" value="ECO:0007669"/>
    <property type="project" value="UniProtKB-KW"/>
</dbReference>
<evidence type="ECO:0000256" key="10">
    <source>
        <dbReference type="ARBA" id="ARBA00023175"/>
    </source>
</evidence>
<evidence type="ECO:0008006" key="19">
    <source>
        <dbReference type="Google" id="ProtNLM"/>
    </source>
</evidence>
<feature type="coiled-coil region" evidence="13">
    <location>
        <begin position="158"/>
        <end position="188"/>
    </location>
</feature>
<organism evidence="17 18">
    <name type="scientific">Mesocestoides corti</name>
    <name type="common">Flatworm</name>
    <dbReference type="NCBI Taxonomy" id="53468"/>
    <lineage>
        <taxon>Eukaryota</taxon>
        <taxon>Metazoa</taxon>
        <taxon>Spiralia</taxon>
        <taxon>Lophotrochozoa</taxon>
        <taxon>Platyhelminthes</taxon>
        <taxon>Cestoda</taxon>
        <taxon>Eucestoda</taxon>
        <taxon>Cyclophyllidea</taxon>
        <taxon>Mesocestoididae</taxon>
        <taxon>Mesocestoides</taxon>
    </lineage>
</organism>
<dbReference type="Proteomes" id="UP000267029">
    <property type="component" value="Unassembled WGS sequence"/>
</dbReference>
<keyword evidence="9" id="KW-0969">Cilium</keyword>
<evidence type="ECO:0000256" key="4">
    <source>
        <dbReference type="ARBA" id="ARBA00022701"/>
    </source>
</evidence>
<dbReference type="PANTHER" id="PTHR22878:SF63">
    <property type="entry name" value="DYNEIN AXONEMAL HEAVY CHAIN 10"/>
    <property type="match status" value="1"/>
</dbReference>
<sequence length="624" mass="72190">MSHKRFRQDVERALNCGLNLFIEGIIEGLDPGLEDVLKQSFYSVGNTLQVKIWDFETSVDPNFQLFITTQISNPVFAPDLLTSAVLIDFNVTAKGLEDQLLARVVSKERENLEKQRFELLNSTVENRKRLDELQASLLYRLAQSEGSLVDDHELLSVLNNTKKTSEEIIEQLVQAKETENEINMAREQYRPVAERGALIYFLIQDMSKINSMYETGLRQFLALFDDSLIHSKEASVATKRIHKILKYMTKRMWKFYTRGLYKKDFVMFTLSLALRIELQLRSIRRDEVDIFLKGGMALSLLNCPPKPAKWIPDNVWLNINAVSQIHAFESLVDQVMSNDKRWRRWYDKEAPEEEVFPFNYDVDLSPFERLILIRTWCPDRVVRQAKKYISETLGYAFAEENLLDLEETYADSTAKTPIMNLLTVGADPTLLIERLAKRLQVDLRFISMGQGQEVHARQYIEAAMRNGSWVLLQNCHLCLDYMTELFTLITEMKTASEVTRTASIRSSVLRTSSLDSGDSTSRERPFMLNGVPITPESFRLWVTTEEHPRFPVNFLQISVKFTNQPPEGLRSGLAKTFSDVSQDFLDACVSTQWRVVLYAVAFLHRTLEERRKYTPIGWSIPYEF</sequence>
<dbReference type="Pfam" id="PF03028">
    <property type="entry name" value="Dynein_heavy"/>
    <property type="match status" value="1"/>
</dbReference>
<dbReference type="GO" id="GO:0051959">
    <property type="term" value="F:dynein light intermediate chain binding"/>
    <property type="evidence" value="ECO:0007669"/>
    <property type="project" value="InterPro"/>
</dbReference>
<evidence type="ECO:0000256" key="11">
    <source>
        <dbReference type="ARBA" id="ARBA00023212"/>
    </source>
</evidence>
<evidence type="ECO:0000256" key="12">
    <source>
        <dbReference type="ARBA" id="ARBA00023273"/>
    </source>
</evidence>
<evidence type="ECO:0000256" key="5">
    <source>
        <dbReference type="ARBA" id="ARBA00022741"/>
    </source>
</evidence>
<dbReference type="GO" id="GO:0005930">
    <property type="term" value="C:axoneme"/>
    <property type="evidence" value="ECO:0007669"/>
    <property type="project" value="UniProtKB-SubCell"/>
</dbReference>
<reference evidence="17 18" key="1">
    <citation type="submission" date="2018-10" db="EMBL/GenBank/DDBJ databases">
        <authorList>
            <consortium name="Pathogen Informatics"/>
        </authorList>
    </citation>
    <scope>NUCLEOTIDE SEQUENCE [LARGE SCALE GENOMIC DNA]</scope>
</reference>
<dbReference type="AlphaFoldDB" id="A0A0R3UC85"/>
<feature type="domain" description="Dynein heavy chain ATP-binding dynein motor region" evidence="15">
    <location>
        <begin position="2"/>
        <end position="168"/>
    </location>
</feature>
<comment type="similarity">
    <text evidence="2">Belongs to the dynein heavy chain family.</text>
</comment>
<evidence type="ECO:0000256" key="8">
    <source>
        <dbReference type="ARBA" id="ARBA00023054"/>
    </source>
</evidence>
<evidence type="ECO:0000256" key="9">
    <source>
        <dbReference type="ARBA" id="ARBA00023069"/>
    </source>
</evidence>
<protein>
    <recommendedName>
        <fullName evidence="19">Dynein heavy chain region D6 P-loop domain-containing protein</fullName>
    </recommendedName>
</protein>
<keyword evidence="11" id="KW-0206">Cytoskeleton</keyword>
<comment type="subcellular location">
    <subcellularLocation>
        <location evidence="1">Cytoplasm</location>
        <location evidence="1">Cytoskeleton</location>
        <location evidence="1">Cilium axoneme</location>
    </subcellularLocation>
</comment>
<keyword evidence="5" id="KW-0547">Nucleotide-binding</keyword>
<dbReference type="GO" id="GO:0045505">
    <property type="term" value="F:dynein intermediate chain binding"/>
    <property type="evidence" value="ECO:0007669"/>
    <property type="project" value="InterPro"/>
</dbReference>